<accession>A0A974P5E0</accession>
<sequence>MSQVLTWRGSSGAVMIVNPVRLYNRWRRVQQEAAKEAEMLQRRHGEAALEAARAKLARENLTSWGRRVLQKTVKVLEKA</sequence>
<dbReference type="AlphaFoldDB" id="A0A974P5E0"/>
<organism evidence="1">
    <name type="scientific">Phenylobacterium glaciei</name>
    <dbReference type="NCBI Taxonomy" id="2803784"/>
    <lineage>
        <taxon>Bacteria</taxon>
        <taxon>Pseudomonadati</taxon>
        <taxon>Pseudomonadota</taxon>
        <taxon>Alphaproteobacteria</taxon>
        <taxon>Caulobacterales</taxon>
        <taxon>Caulobacteraceae</taxon>
        <taxon>Phenylobacterium</taxon>
    </lineage>
</organism>
<dbReference type="EMBL" id="CP068570">
    <property type="protein sequence ID" value="QQZ50695.1"/>
    <property type="molecule type" value="Genomic_DNA"/>
</dbReference>
<reference evidence="1" key="1">
    <citation type="submission" date="2021-01" db="EMBL/GenBank/DDBJ databases">
        <title>Genome sequence of Phenylobacterium sp. 20VBR1 isolated from a valley glaceir, Ny-Alesund, Svalbard.</title>
        <authorList>
            <person name="Thomas F.A."/>
            <person name="Krishnan K.P."/>
            <person name="Sinha R.K."/>
        </authorList>
    </citation>
    <scope>NUCLEOTIDE SEQUENCE</scope>
    <source>
        <strain evidence="1">20VBR1</strain>
    </source>
</reference>
<gene>
    <name evidence="1" type="ORF">JKL49_04540</name>
</gene>
<protein>
    <submittedName>
        <fullName evidence="1">Uncharacterized protein</fullName>
    </submittedName>
</protein>
<proteinExistence type="predicted"/>
<name>A0A974P5E0_9CAUL</name>
<evidence type="ECO:0000313" key="1">
    <source>
        <dbReference type="EMBL" id="QQZ50695.1"/>
    </source>
</evidence>